<gene>
    <name evidence="4" type="ORF">SAMN04487900_103175</name>
</gene>
<feature type="signal peptide" evidence="3">
    <location>
        <begin position="1"/>
        <end position="18"/>
    </location>
</feature>
<keyword evidence="2 3" id="KW-0732">Signal</keyword>
<dbReference type="Pfam" id="PF08139">
    <property type="entry name" value="LPAM_1"/>
    <property type="match status" value="1"/>
</dbReference>
<dbReference type="PROSITE" id="PS51257">
    <property type="entry name" value="PROKAR_LIPOPROTEIN"/>
    <property type="match status" value="1"/>
</dbReference>
<proteinExistence type="predicted"/>
<protein>
    <recommendedName>
        <fullName evidence="1">Type IV secretion system putative lipoprotein virB7</fullName>
    </recommendedName>
</protein>
<dbReference type="InterPro" id="IPR012640">
    <property type="entry name" value="Membr_lipoprot_lipid_attach_CS"/>
</dbReference>
<dbReference type="RefSeq" id="WP_091852107.1">
    <property type="nucleotide sequence ID" value="NZ_FNIW01000003.1"/>
</dbReference>
<evidence type="ECO:0000256" key="3">
    <source>
        <dbReference type="SAM" id="SignalP"/>
    </source>
</evidence>
<comment type="caution">
    <text evidence="4">The sequence shown here is derived from an EMBL/GenBank/DDBJ whole genome shotgun (WGS) entry which is preliminary data.</text>
</comment>
<name>A0A1H0EIC9_9BACT</name>
<sequence length="105" mass="11785">MKKLFLAFFAILTLSACSCSGGFKHGQQVTVSERCIYASSEGAYDEMTKYCNRRDEAALERMDSRGEIGILYRGDTGVVTEVDFAKVKIRLQDGKEVWVANDFLK</sequence>
<evidence type="ECO:0000256" key="2">
    <source>
        <dbReference type="ARBA" id="ARBA00022729"/>
    </source>
</evidence>
<organism evidence="4 5">
    <name type="scientific">Prevotella communis</name>
    <dbReference type="NCBI Taxonomy" id="2913614"/>
    <lineage>
        <taxon>Bacteria</taxon>
        <taxon>Pseudomonadati</taxon>
        <taxon>Bacteroidota</taxon>
        <taxon>Bacteroidia</taxon>
        <taxon>Bacteroidales</taxon>
        <taxon>Prevotellaceae</taxon>
        <taxon>Prevotella</taxon>
    </lineage>
</organism>
<feature type="chain" id="PRO_5011586570" description="Type IV secretion system putative lipoprotein virB7" evidence="3">
    <location>
        <begin position="19"/>
        <end position="105"/>
    </location>
</feature>
<dbReference type="Proteomes" id="UP000199134">
    <property type="component" value="Unassembled WGS sequence"/>
</dbReference>
<evidence type="ECO:0000256" key="1">
    <source>
        <dbReference type="ARBA" id="ARBA00017922"/>
    </source>
</evidence>
<evidence type="ECO:0000313" key="4">
    <source>
        <dbReference type="EMBL" id="SDN82049.1"/>
    </source>
</evidence>
<reference evidence="5" key="1">
    <citation type="submission" date="2016-10" db="EMBL/GenBank/DDBJ databases">
        <authorList>
            <person name="de Groot N.N."/>
        </authorList>
    </citation>
    <scope>NUCLEOTIDE SEQUENCE [LARGE SCALE GENOMIC DNA]</scope>
    <source>
        <strain evidence="5">BP1-145</strain>
    </source>
</reference>
<dbReference type="AlphaFoldDB" id="A0A1H0EIC9"/>
<evidence type="ECO:0000313" key="5">
    <source>
        <dbReference type="Proteomes" id="UP000199134"/>
    </source>
</evidence>
<accession>A0A1H0EIC9</accession>
<dbReference type="EMBL" id="FNIW01000003">
    <property type="protein sequence ID" value="SDN82049.1"/>
    <property type="molecule type" value="Genomic_DNA"/>
</dbReference>